<evidence type="ECO:0000256" key="4">
    <source>
        <dbReference type="ARBA" id="ARBA00011245"/>
    </source>
</evidence>
<evidence type="ECO:0000256" key="7">
    <source>
        <dbReference type="ARBA" id="ARBA00022448"/>
    </source>
</evidence>
<dbReference type="InterPro" id="IPR011701">
    <property type="entry name" value="MFS"/>
</dbReference>
<keyword evidence="12" id="KW-0520">NAD</keyword>
<dbReference type="GO" id="GO:0016020">
    <property type="term" value="C:membrane"/>
    <property type="evidence" value="ECO:0007669"/>
    <property type="project" value="UniProtKB-SubCell"/>
</dbReference>
<keyword evidence="10 20" id="KW-1133">Transmembrane helix</keyword>
<evidence type="ECO:0000256" key="14">
    <source>
        <dbReference type="ARBA" id="ARBA00023154"/>
    </source>
</evidence>
<dbReference type="Gene3D" id="1.20.1250.20">
    <property type="entry name" value="MFS general substrate transporter like domains"/>
    <property type="match status" value="2"/>
</dbReference>
<feature type="transmembrane region" description="Helical" evidence="20">
    <location>
        <begin position="408"/>
        <end position="429"/>
    </location>
</feature>
<dbReference type="SUPFAM" id="SSF103473">
    <property type="entry name" value="MFS general substrate transporter"/>
    <property type="match status" value="1"/>
</dbReference>
<feature type="transmembrane region" description="Helical" evidence="20">
    <location>
        <begin position="350"/>
        <end position="370"/>
    </location>
</feature>
<comment type="catalytic activity">
    <reaction evidence="18">
        <text>L-saccharopine + NAD(+) + H2O = L-lysine + 2-oxoglutarate + NADH + H(+)</text>
        <dbReference type="Rhea" id="RHEA:12440"/>
        <dbReference type="ChEBI" id="CHEBI:15377"/>
        <dbReference type="ChEBI" id="CHEBI:15378"/>
        <dbReference type="ChEBI" id="CHEBI:16810"/>
        <dbReference type="ChEBI" id="CHEBI:32551"/>
        <dbReference type="ChEBI" id="CHEBI:57540"/>
        <dbReference type="ChEBI" id="CHEBI:57945"/>
        <dbReference type="ChEBI" id="CHEBI:57951"/>
        <dbReference type="EC" id="1.5.1.7"/>
    </reaction>
</comment>
<evidence type="ECO:0000256" key="13">
    <source>
        <dbReference type="ARBA" id="ARBA00023136"/>
    </source>
</evidence>
<dbReference type="Pfam" id="PF07690">
    <property type="entry name" value="MFS_1"/>
    <property type="match status" value="1"/>
</dbReference>
<comment type="subunit">
    <text evidence="4">Monomer.</text>
</comment>
<feature type="transmembrane region" description="Helical" evidence="20">
    <location>
        <begin position="206"/>
        <end position="229"/>
    </location>
</feature>
<keyword evidence="16" id="KW-0325">Glycoprotein</keyword>
<dbReference type="PANTHER" id="PTHR43791">
    <property type="entry name" value="PERMEASE-RELATED"/>
    <property type="match status" value="1"/>
</dbReference>
<gene>
    <name evidence="22" type="ORF">H9Q72_008976</name>
</gene>
<dbReference type="FunFam" id="1.20.1250.20:FF:000394">
    <property type="entry name" value="MFS general substrate transporter"/>
    <property type="match status" value="1"/>
</dbReference>
<dbReference type="OrthoDB" id="2962993at2759"/>
<evidence type="ECO:0000256" key="20">
    <source>
        <dbReference type="SAM" id="Phobius"/>
    </source>
</evidence>
<proteinExistence type="inferred from homology"/>
<evidence type="ECO:0000256" key="17">
    <source>
        <dbReference type="ARBA" id="ARBA00033228"/>
    </source>
</evidence>
<dbReference type="FunFam" id="1.20.1250.20:FF:000057">
    <property type="entry name" value="MFS general substrate transporter"/>
    <property type="match status" value="1"/>
</dbReference>
<evidence type="ECO:0000256" key="11">
    <source>
        <dbReference type="ARBA" id="ARBA00023002"/>
    </source>
</evidence>
<evidence type="ECO:0000259" key="21">
    <source>
        <dbReference type="PROSITE" id="PS50850"/>
    </source>
</evidence>
<feature type="region of interest" description="Disordered" evidence="19">
    <location>
        <begin position="1"/>
        <end position="28"/>
    </location>
</feature>
<protein>
    <recommendedName>
        <fullName evidence="6">Saccharopine dehydrogenase [NAD(+), L-lysine-forming]</fullName>
        <ecNumber evidence="5">1.5.1.7</ecNumber>
    </recommendedName>
    <alternativeName>
        <fullName evidence="17">Lysine--2-oxoglutarate reductase</fullName>
    </alternativeName>
</protein>
<evidence type="ECO:0000256" key="2">
    <source>
        <dbReference type="ARBA" id="ARBA00004884"/>
    </source>
</evidence>
<feature type="transmembrane region" description="Helical" evidence="20">
    <location>
        <begin position="376"/>
        <end position="396"/>
    </location>
</feature>
<evidence type="ECO:0000256" key="9">
    <source>
        <dbReference type="ARBA" id="ARBA00022692"/>
    </source>
</evidence>
<feature type="transmembrane region" description="Helical" evidence="20">
    <location>
        <begin position="284"/>
        <end position="304"/>
    </location>
</feature>
<evidence type="ECO:0000256" key="1">
    <source>
        <dbReference type="ARBA" id="ARBA00004141"/>
    </source>
</evidence>
<dbReference type="SUPFAM" id="SSF51735">
    <property type="entry name" value="NAD(P)-binding Rossmann-fold domains"/>
    <property type="match status" value="1"/>
</dbReference>
<dbReference type="GO" id="GO:0009085">
    <property type="term" value="P:lysine biosynthetic process"/>
    <property type="evidence" value="ECO:0007669"/>
    <property type="project" value="UniProtKB-KW"/>
</dbReference>
<sequence>MDKVENKQSFEHDDNIIDPKEDSMANDDYVPGSEAEKKLVRKIDLFILPMMWFMYLLSYMDRTNIGNAKIAGMDKDLNLDSNKYSIVLVVFFVGYVVFEVPSNMILTRTRPSRYLPGIMFVWGGVTIAMAFTRTYEHLIGFRILMGVLESGFAPGMLLLLSSWYKNEEQSKRFAVYISAAILSGAFGGLLAGSITSGLDGAHGKAGWRWLFVVEGAGTMGVAVIAYFFLPDFPANTSRLKFSQAEIDLAIRRLQHDRIQVHTEDEARLGHWQAFKLSMTNWRTWLFVVGYMAIVGSSTLSYFYPTLVKGLGYESTAAQYMTIPIFGVAFVVTALTGYFADKNSKWRGVILCAWMSVAMLCAIIICVVYNFKARYALLVIMAAALWASNGLSLSYASTTFGAMPNETRAISLAFVNAMGNLAQIYGAYLFPASEKPKYLKGFGVISGLAVGAEIVPTGSWVNAPKDDIILGLKEIEADGRGLLYDLEFLTDEEGRRVAAFGYWAGFAGTALALLSWAHQLLNPGVPQGPVPVVDSASALTELVKARVDAARSVNDGAHPRLIVIGALGRCGKGAIAAAEAIGVSDILEWDIAETRKGGPFSEIASSDIFVNCVYLGSNKIPPFTTFEALSAPDRRLRVICDVSCDPNSENNPIPVYSSYSSFENPTVPASEQIDGPELRIIAIDHLPTMVARESSDEYSSLLLLSLFTLDRRDTEGVWQRAERILRERVAELP</sequence>
<evidence type="ECO:0000256" key="19">
    <source>
        <dbReference type="SAM" id="MobiDB-lite"/>
    </source>
</evidence>
<feature type="transmembrane region" description="Helical" evidence="20">
    <location>
        <begin position="316"/>
        <end position="338"/>
    </location>
</feature>
<dbReference type="PANTHER" id="PTHR43791:SF38">
    <property type="entry name" value="MAJOR FACILITATOR SUPERFAMILY (MFS) PROFILE DOMAIN-CONTAINING PROTEIN"/>
    <property type="match status" value="1"/>
</dbReference>
<comment type="caution">
    <text evidence="22">The sequence shown here is derived from an EMBL/GenBank/DDBJ whole genome shotgun (WGS) entry which is preliminary data.</text>
</comment>
<organism evidence="22 23">
    <name type="scientific">Fusarium xylarioides</name>
    <dbReference type="NCBI Taxonomy" id="221167"/>
    <lineage>
        <taxon>Eukaryota</taxon>
        <taxon>Fungi</taxon>
        <taxon>Dikarya</taxon>
        <taxon>Ascomycota</taxon>
        <taxon>Pezizomycotina</taxon>
        <taxon>Sordariomycetes</taxon>
        <taxon>Hypocreomycetidae</taxon>
        <taxon>Hypocreales</taxon>
        <taxon>Nectriaceae</taxon>
        <taxon>Fusarium</taxon>
        <taxon>Fusarium fujikuroi species complex</taxon>
    </lineage>
</organism>
<evidence type="ECO:0000256" key="15">
    <source>
        <dbReference type="ARBA" id="ARBA00023157"/>
    </source>
</evidence>
<comment type="pathway">
    <text evidence="2">Amino-acid biosynthesis; L-lysine biosynthesis via AAA pathway; L-lysine from L-alpha-aminoadipate (fungal route): step 3/3.</text>
</comment>
<keyword evidence="9 20" id="KW-0812">Transmembrane</keyword>
<keyword evidence="14" id="KW-0457">Lysine biosynthesis</keyword>
<dbReference type="InterPro" id="IPR036259">
    <property type="entry name" value="MFS_trans_sf"/>
</dbReference>
<evidence type="ECO:0000313" key="23">
    <source>
        <dbReference type="Proteomes" id="UP000750502"/>
    </source>
</evidence>
<comment type="subcellular location">
    <subcellularLocation>
        <location evidence="1">Membrane</location>
        <topology evidence="1">Multi-pass membrane protein</topology>
    </subcellularLocation>
</comment>
<reference evidence="22" key="2">
    <citation type="submission" date="2020-10" db="EMBL/GenBank/DDBJ databases">
        <authorList>
            <person name="Peck L.D."/>
            <person name="Nowell R.W."/>
            <person name="Flood J."/>
            <person name="Ryan M.J."/>
            <person name="Barraclough T.G."/>
        </authorList>
    </citation>
    <scope>NUCLEOTIDE SEQUENCE</scope>
    <source>
        <strain evidence="22">IMI 127659i</strain>
    </source>
</reference>
<comment type="similarity">
    <text evidence="3">Belongs to the AlaDH/PNT family.</text>
</comment>
<feature type="compositionally biased region" description="Basic and acidic residues" evidence="19">
    <location>
        <begin position="1"/>
        <end position="23"/>
    </location>
</feature>
<dbReference type="SMART" id="SM01002">
    <property type="entry name" value="AlaDh_PNT_C"/>
    <property type="match status" value="1"/>
</dbReference>
<evidence type="ECO:0000256" key="12">
    <source>
        <dbReference type="ARBA" id="ARBA00023027"/>
    </source>
</evidence>
<dbReference type="EC" id="1.5.1.7" evidence="5"/>
<keyword evidence="7" id="KW-0813">Transport</keyword>
<evidence type="ECO:0000256" key="6">
    <source>
        <dbReference type="ARBA" id="ARBA00021221"/>
    </source>
</evidence>
<dbReference type="FunFam" id="3.40.50.720:FF:000217">
    <property type="entry name" value="Saccharopine dehydrogenase [NAD(+), L-lysine-forming]"/>
    <property type="match status" value="1"/>
</dbReference>
<dbReference type="Gene3D" id="3.40.50.720">
    <property type="entry name" value="NAD(P)-binding Rossmann-like Domain"/>
    <property type="match status" value="1"/>
</dbReference>
<feature type="transmembrane region" description="Helical" evidence="20">
    <location>
        <begin position="84"/>
        <end position="102"/>
    </location>
</feature>
<feature type="transmembrane region" description="Helical" evidence="20">
    <location>
        <begin position="173"/>
        <end position="194"/>
    </location>
</feature>
<keyword evidence="8" id="KW-0028">Amino-acid biosynthesis</keyword>
<dbReference type="AlphaFoldDB" id="A0A9P7HNL2"/>
<dbReference type="GO" id="GO:0004754">
    <property type="term" value="F:saccharopine dehydrogenase (NAD+, L-lysine-forming) activity"/>
    <property type="evidence" value="ECO:0007669"/>
    <property type="project" value="UniProtKB-EC"/>
</dbReference>
<evidence type="ECO:0000256" key="5">
    <source>
        <dbReference type="ARBA" id="ARBA00012847"/>
    </source>
</evidence>
<dbReference type="InterPro" id="IPR007698">
    <property type="entry name" value="AlaDH/PNT_NAD(H)-bd"/>
</dbReference>
<name>A0A9P7HNL2_9HYPO</name>
<dbReference type="InterPro" id="IPR036291">
    <property type="entry name" value="NAD(P)-bd_dom_sf"/>
</dbReference>
<evidence type="ECO:0000313" key="22">
    <source>
        <dbReference type="EMBL" id="KAG5762935.1"/>
    </source>
</evidence>
<dbReference type="GO" id="GO:0022857">
    <property type="term" value="F:transmembrane transporter activity"/>
    <property type="evidence" value="ECO:0007669"/>
    <property type="project" value="InterPro"/>
</dbReference>
<feature type="transmembrane region" description="Helical" evidence="20">
    <location>
        <begin position="138"/>
        <end position="161"/>
    </location>
</feature>
<evidence type="ECO:0000256" key="8">
    <source>
        <dbReference type="ARBA" id="ARBA00022605"/>
    </source>
</evidence>
<evidence type="ECO:0000256" key="3">
    <source>
        <dbReference type="ARBA" id="ARBA00005689"/>
    </source>
</evidence>
<dbReference type="InterPro" id="IPR020846">
    <property type="entry name" value="MFS_dom"/>
</dbReference>
<keyword evidence="23" id="KW-1185">Reference proteome</keyword>
<dbReference type="PROSITE" id="PS50850">
    <property type="entry name" value="MFS"/>
    <property type="match status" value="1"/>
</dbReference>
<keyword evidence="13 20" id="KW-0472">Membrane</keyword>
<feature type="transmembrane region" description="Helical" evidence="20">
    <location>
        <begin position="114"/>
        <end position="132"/>
    </location>
</feature>
<dbReference type="SUPFAM" id="SSF52283">
    <property type="entry name" value="Formate/glycerate dehydrogenase catalytic domain-like"/>
    <property type="match status" value="1"/>
</dbReference>
<feature type="domain" description="Major facilitator superfamily (MFS) profile" evidence="21">
    <location>
        <begin position="47"/>
        <end position="466"/>
    </location>
</feature>
<keyword evidence="11" id="KW-0560">Oxidoreductase</keyword>
<dbReference type="EMBL" id="JADFTT010000340">
    <property type="protein sequence ID" value="KAG5762935.1"/>
    <property type="molecule type" value="Genomic_DNA"/>
</dbReference>
<evidence type="ECO:0000256" key="10">
    <source>
        <dbReference type="ARBA" id="ARBA00022989"/>
    </source>
</evidence>
<evidence type="ECO:0000256" key="18">
    <source>
        <dbReference type="ARBA" id="ARBA00047860"/>
    </source>
</evidence>
<reference evidence="22" key="1">
    <citation type="journal article" date="2020" name="bioRxiv">
        <title>Historical genomics reveals the evolutionary mechanisms behind multiple outbreaks of the host-specific coffee wilt pathogen Fusarium xylarioides.</title>
        <authorList>
            <person name="Peck D."/>
            <person name="Nowell R.W."/>
            <person name="Flood J."/>
            <person name="Ryan M.J."/>
            <person name="Barraclough T.G."/>
        </authorList>
    </citation>
    <scope>NUCLEOTIDE SEQUENCE</scope>
    <source>
        <strain evidence="22">IMI 127659i</strain>
    </source>
</reference>
<feature type="transmembrane region" description="Helical" evidence="20">
    <location>
        <begin position="43"/>
        <end position="60"/>
    </location>
</feature>
<dbReference type="Proteomes" id="UP000750502">
    <property type="component" value="Unassembled WGS sequence"/>
</dbReference>
<keyword evidence="15" id="KW-1015">Disulfide bond</keyword>
<accession>A0A9P7HNL2</accession>
<evidence type="ECO:0000256" key="16">
    <source>
        <dbReference type="ARBA" id="ARBA00023180"/>
    </source>
</evidence>